<feature type="transmembrane region" description="Helical" evidence="1">
    <location>
        <begin position="12"/>
        <end position="39"/>
    </location>
</feature>
<evidence type="ECO:0000256" key="1">
    <source>
        <dbReference type="SAM" id="Phobius"/>
    </source>
</evidence>
<dbReference type="KEGG" id="pvw:HU752_005225"/>
<reference evidence="2 3" key="1">
    <citation type="journal article" date="2020" name="Microorganisms">
        <title>Reliable Identification of Environmental Pseudomonas Isolates Using the rpoD Gene.</title>
        <authorList>
            <consortium name="The Broad Institute Genome Sequencing Platform"/>
            <person name="Girard L."/>
            <person name="Lood C."/>
            <person name="Rokni-Zadeh H."/>
            <person name="van Noort V."/>
            <person name="Lavigne R."/>
            <person name="De Mot R."/>
        </authorList>
    </citation>
    <scope>NUCLEOTIDE SEQUENCE [LARGE SCALE GENOMIC DNA]</scope>
    <source>
        <strain evidence="2 3">RW8P3</strain>
    </source>
</reference>
<dbReference type="InterPro" id="IPR012902">
    <property type="entry name" value="N_methyl_site"/>
</dbReference>
<dbReference type="PROSITE" id="PS00409">
    <property type="entry name" value="PROKAR_NTER_METHYL"/>
    <property type="match status" value="1"/>
</dbReference>
<dbReference type="InterPro" id="IPR013362">
    <property type="entry name" value="Pilus_4_PilV"/>
</dbReference>
<keyword evidence="1" id="KW-0812">Transmembrane</keyword>
<dbReference type="Pfam" id="PF07963">
    <property type="entry name" value="N_methyl"/>
    <property type="match status" value="1"/>
</dbReference>
<dbReference type="NCBIfam" id="TIGR02532">
    <property type="entry name" value="IV_pilin_GFxxxE"/>
    <property type="match status" value="1"/>
</dbReference>
<dbReference type="AlphaFoldDB" id="A0A9E6TT44"/>
<dbReference type="Proteomes" id="UP000634530">
    <property type="component" value="Chromosome"/>
</dbReference>
<keyword evidence="1" id="KW-1133">Transmembrane helix</keyword>
<dbReference type="EMBL" id="CP077093">
    <property type="protein sequence ID" value="QXI29369.1"/>
    <property type="molecule type" value="Genomic_DNA"/>
</dbReference>
<keyword evidence="1" id="KW-0472">Membrane</keyword>
<accession>A0A9E6TT44</accession>
<organism evidence="2 3">
    <name type="scientific">Pseudomonas vanderleydeniana</name>
    <dbReference type="NCBI Taxonomy" id="2745495"/>
    <lineage>
        <taxon>Bacteria</taxon>
        <taxon>Pseudomonadati</taxon>
        <taxon>Pseudomonadota</taxon>
        <taxon>Gammaproteobacteria</taxon>
        <taxon>Pseudomonadales</taxon>
        <taxon>Pseudomonadaceae</taxon>
        <taxon>Pseudomonas</taxon>
    </lineage>
</organism>
<gene>
    <name evidence="2" type="primary">pilV</name>
    <name evidence="2" type="ORF">HU752_005225</name>
</gene>
<proteinExistence type="predicted"/>
<evidence type="ECO:0000313" key="2">
    <source>
        <dbReference type="EMBL" id="QXI29369.1"/>
    </source>
</evidence>
<dbReference type="NCBIfam" id="TIGR02523">
    <property type="entry name" value="type_IV_pilV"/>
    <property type="match status" value="1"/>
</dbReference>
<protein>
    <submittedName>
        <fullName evidence="2">Type IV pilus modification protein PilV</fullName>
    </submittedName>
</protein>
<reference evidence="2 3" key="2">
    <citation type="journal article" date="2021" name="Microorganisms">
        <title>The Ever-Expanding Pseudomonas Genus: Description of 43 New Species and Partition of the Pseudomonas putida Group.</title>
        <authorList>
            <person name="Girard L."/>
            <person name="Lood C."/>
            <person name="Hofte M."/>
            <person name="Vandamme P."/>
            <person name="Rokni-Zadeh H."/>
            <person name="van Noort V."/>
            <person name="Lavigne R."/>
            <person name="De Mot R."/>
        </authorList>
    </citation>
    <scope>NUCLEOTIDE SEQUENCE [LARGE SCALE GENOMIC DNA]</scope>
    <source>
        <strain evidence="2 3">RW8P3</strain>
    </source>
</reference>
<sequence length="156" mass="16363">MPQVTAGRQAGLTLIEVMVSMLILAVGLLGAAAIQLNALKYTDSSMMTSQASFIAYDMLDRIRANPDASYAVSSLQGITATAGSTAARDVDLYDFKNNINNFAATDGSGSIVVNNRVVTITIGWGDKRADDATTANAPTRTFVLTSRVGTDPVVTP</sequence>
<dbReference type="RefSeq" id="WP_186682702.1">
    <property type="nucleotide sequence ID" value="NZ_CP077093.1"/>
</dbReference>
<keyword evidence="3" id="KW-1185">Reference proteome</keyword>
<name>A0A9E6TT44_9PSED</name>
<evidence type="ECO:0000313" key="3">
    <source>
        <dbReference type="Proteomes" id="UP000634530"/>
    </source>
</evidence>